<evidence type="ECO:0000313" key="4">
    <source>
        <dbReference type="Proteomes" id="UP001194729"/>
    </source>
</evidence>
<dbReference type="PROSITE" id="PS51257">
    <property type="entry name" value="PROKAR_LIPOPROTEIN"/>
    <property type="match status" value="1"/>
</dbReference>
<accession>A0ABS0A3T2</accession>
<dbReference type="EMBL" id="JADKYU010000335">
    <property type="protein sequence ID" value="MBF4984021.1"/>
    <property type="molecule type" value="Genomic_DNA"/>
</dbReference>
<name>A0ABS0A3T2_9FLAO</name>
<evidence type="ECO:0000313" key="3">
    <source>
        <dbReference type="EMBL" id="MBF4984021.1"/>
    </source>
</evidence>
<evidence type="ECO:0000256" key="1">
    <source>
        <dbReference type="SAM" id="Coils"/>
    </source>
</evidence>
<protein>
    <recommendedName>
        <fullName evidence="5">Lipoprotein</fullName>
    </recommendedName>
</protein>
<feature type="signal peptide" evidence="2">
    <location>
        <begin position="1"/>
        <end position="22"/>
    </location>
</feature>
<evidence type="ECO:0000256" key="2">
    <source>
        <dbReference type="SAM" id="SignalP"/>
    </source>
</evidence>
<reference evidence="3 4" key="1">
    <citation type="submission" date="2020-11" db="EMBL/GenBank/DDBJ databases">
        <title>P. mediterranea TC4 genome.</title>
        <authorList>
            <person name="Molmeret M."/>
        </authorList>
    </citation>
    <scope>NUCLEOTIDE SEQUENCE [LARGE SCALE GENOMIC DNA]</scope>
    <source>
        <strain evidence="3 4">TC4</strain>
    </source>
</reference>
<feature type="coiled-coil region" evidence="1">
    <location>
        <begin position="18"/>
        <end position="45"/>
    </location>
</feature>
<gene>
    <name evidence="3" type="ORF">FNJ87_06635</name>
</gene>
<feature type="chain" id="PRO_5046698147" description="Lipoprotein" evidence="2">
    <location>
        <begin position="23"/>
        <end position="76"/>
    </location>
</feature>
<proteinExistence type="predicted"/>
<keyword evidence="4" id="KW-1185">Reference proteome</keyword>
<dbReference type="Proteomes" id="UP001194729">
    <property type="component" value="Unassembled WGS sequence"/>
</dbReference>
<evidence type="ECO:0008006" key="5">
    <source>
        <dbReference type="Google" id="ProtNLM"/>
    </source>
</evidence>
<comment type="caution">
    <text evidence="3">The sequence shown here is derived from an EMBL/GenBank/DDBJ whole genome shotgun (WGS) entry which is preliminary data.</text>
</comment>
<sequence>MKNPIQKILFILLCSISLIACRNEAETAEEKAENLIENADDTKVKENKVKIENEDGSEAKIKYDENGNVEKVKTDN</sequence>
<keyword evidence="1" id="KW-0175">Coiled coil</keyword>
<organism evidence="3 4">
    <name type="scientific">Nonlabens mediterrranea</name>
    <dbReference type="NCBI Taxonomy" id="1419947"/>
    <lineage>
        <taxon>Bacteria</taxon>
        <taxon>Pseudomonadati</taxon>
        <taxon>Bacteroidota</taxon>
        <taxon>Flavobacteriia</taxon>
        <taxon>Flavobacteriales</taxon>
        <taxon>Flavobacteriaceae</taxon>
        <taxon>Nonlabens</taxon>
    </lineage>
</organism>
<keyword evidence="2" id="KW-0732">Signal</keyword>